<gene>
    <name evidence="1" type="ORF">HID58_076299</name>
</gene>
<sequence>MEARRSQITGIVEEVDELPKKGRSIMITWSINNSSITSLTSEEARRRAVGMRIVVWCGTRR</sequence>
<evidence type="ECO:0000313" key="2">
    <source>
        <dbReference type="Proteomes" id="UP000824890"/>
    </source>
</evidence>
<name>A0ABQ7YNU2_BRANA</name>
<dbReference type="Proteomes" id="UP000824890">
    <property type="component" value="Unassembled WGS sequence"/>
</dbReference>
<keyword evidence="2" id="KW-1185">Reference proteome</keyword>
<evidence type="ECO:0000313" key="1">
    <source>
        <dbReference type="EMBL" id="KAH0869277.1"/>
    </source>
</evidence>
<protein>
    <submittedName>
        <fullName evidence="1">Uncharacterized protein</fullName>
    </submittedName>
</protein>
<accession>A0ABQ7YNU2</accession>
<reference evidence="1 2" key="1">
    <citation type="submission" date="2021-05" db="EMBL/GenBank/DDBJ databases">
        <title>Genome Assembly of Synthetic Allotetraploid Brassica napus Reveals Homoeologous Exchanges between Subgenomes.</title>
        <authorList>
            <person name="Davis J.T."/>
        </authorList>
    </citation>
    <scope>NUCLEOTIDE SEQUENCE [LARGE SCALE GENOMIC DNA]</scope>
    <source>
        <strain evidence="2">cv. Da-Ae</strain>
        <tissue evidence="1">Seedling</tissue>
    </source>
</reference>
<comment type="caution">
    <text evidence="1">The sequence shown here is derived from an EMBL/GenBank/DDBJ whole genome shotgun (WGS) entry which is preliminary data.</text>
</comment>
<proteinExistence type="predicted"/>
<dbReference type="EMBL" id="JAGKQM010000017">
    <property type="protein sequence ID" value="KAH0869277.1"/>
    <property type="molecule type" value="Genomic_DNA"/>
</dbReference>
<organism evidence="1 2">
    <name type="scientific">Brassica napus</name>
    <name type="common">Rape</name>
    <dbReference type="NCBI Taxonomy" id="3708"/>
    <lineage>
        <taxon>Eukaryota</taxon>
        <taxon>Viridiplantae</taxon>
        <taxon>Streptophyta</taxon>
        <taxon>Embryophyta</taxon>
        <taxon>Tracheophyta</taxon>
        <taxon>Spermatophyta</taxon>
        <taxon>Magnoliopsida</taxon>
        <taxon>eudicotyledons</taxon>
        <taxon>Gunneridae</taxon>
        <taxon>Pentapetalae</taxon>
        <taxon>rosids</taxon>
        <taxon>malvids</taxon>
        <taxon>Brassicales</taxon>
        <taxon>Brassicaceae</taxon>
        <taxon>Brassiceae</taxon>
        <taxon>Brassica</taxon>
    </lineage>
</organism>